<reference evidence="1 2" key="1">
    <citation type="submission" date="2023-07" db="EMBL/GenBank/DDBJ databases">
        <title>The novel representative of Negativicutes class, Anaeroselena agilis gen. nov. sp. nov.</title>
        <authorList>
            <person name="Prokofeva M.I."/>
            <person name="Elcheninov A.G."/>
            <person name="Klyukina A."/>
            <person name="Kublanov I.V."/>
            <person name="Frolov E.N."/>
            <person name="Podosokorskaya O.A."/>
        </authorList>
    </citation>
    <scope>NUCLEOTIDE SEQUENCE [LARGE SCALE GENOMIC DNA]</scope>
    <source>
        <strain evidence="1 2">4137-cl</strain>
    </source>
</reference>
<organism evidence="1 2">
    <name type="scientific">Anaeroselena agilis</name>
    <dbReference type="NCBI Taxonomy" id="3063788"/>
    <lineage>
        <taxon>Bacteria</taxon>
        <taxon>Bacillati</taxon>
        <taxon>Bacillota</taxon>
        <taxon>Negativicutes</taxon>
        <taxon>Acetonemataceae</taxon>
        <taxon>Anaeroselena</taxon>
    </lineage>
</organism>
<proteinExistence type="predicted"/>
<evidence type="ECO:0000313" key="2">
    <source>
        <dbReference type="Proteomes" id="UP001254848"/>
    </source>
</evidence>
<protein>
    <recommendedName>
        <fullName evidence="3">Tail tubular protein A</fullName>
    </recommendedName>
</protein>
<dbReference type="Pfam" id="PF17212">
    <property type="entry name" value="Tube"/>
    <property type="match status" value="1"/>
</dbReference>
<sequence>MLISSNVTVDAINEILSAIGDAPVNSIENPTNVNVINAIAILERTNRKEQARGWSFNIRESYTLNPDTTTKKIPWSNLFLRIKSADGTKYVRRGDYLYNFTDQTYTFERAIEVECILLVSFEEMPEAMRSYITAKAALEFQVKYQGDEALTEELKRNLADAWARLQEDEMDLNNFNVLDTAEVALIARRH</sequence>
<name>A0ABU3NWU1_9FIRM</name>
<dbReference type="RefSeq" id="WP_413779183.1">
    <property type="nucleotide sequence ID" value="NZ_JAUOZS010000001.1"/>
</dbReference>
<keyword evidence="2" id="KW-1185">Reference proteome</keyword>
<evidence type="ECO:0008006" key="3">
    <source>
        <dbReference type="Google" id="ProtNLM"/>
    </source>
</evidence>
<accession>A0ABU3NWU1</accession>
<evidence type="ECO:0000313" key="1">
    <source>
        <dbReference type="EMBL" id="MDT8900647.1"/>
    </source>
</evidence>
<dbReference type="EMBL" id="JAUOZS010000001">
    <property type="protein sequence ID" value="MDT8900647.1"/>
    <property type="molecule type" value="Genomic_DNA"/>
</dbReference>
<comment type="caution">
    <text evidence="1">The sequence shown here is derived from an EMBL/GenBank/DDBJ whole genome shotgun (WGS) entry which is preliminary data.</text>
</comment>
<dbReference type="Proteomes" id="UP001254848">
    <property type="component" value="Unassembled WGS sequence"/>
</dbReference>
<gene>
    <name evidence="1" type="ORF">Q4T40_05255</name>
</gene>
<dbReference type="InterPro" id="IPR033767">
    <property type="entry name" value="Tail_Gp11"/>
</dbReference>